<evidence type="ECO:0000259" key="13">
    <source>
        <dbReference type="Pfam" id="PF00535"/>
    </source>
</evidence>
<dbReference type="Pfam" id="PF00535">
    <property type="entry name" value="Glycos_transf_2"/>
    <property type="match status" value="1"/>
</dbReference>
<dbReference type="PANTHER" id="PTHR10859">
    <property type="entry name" value="GLYCOSYL TRANSFERASE"/>
    <property type="match status" value="1"/>
</dbReference>
<keyword evidence="7" id="KW-0812">Transmembrane</keyword>
<evidence type="ECO:0000256" key="5">
    <source>
        <dbReference type="ARBA" id="ARBA00022676"/>
    </source>
</evidence>
<dbReference type="EMBL" id="JAAGVY010000046">
    <property type="protein sequence ID" value="NEN25269.1"/>
    <property type="molecule type" value="Genomic_DNA"/>
</dbReference>
<dbReference type="InterPro" id="IPR001173">
    <property type="entry name" value="Glyco_trans_2-like"/>
</dbReference>
<evidence type="ECO:0000256" key="4">
    <source>
        <dbReference type="ARBA" id="ARBA00012583"/>
    </source>
</evidence>
<proteinExistence type="inferred from homology"/>
<accession>A0A7K3WUB9</accession>
<comment type="subcellular location">
    <subcellularLocation>
        <location evidence="1">Endoplasmic reticulum membrane</location>
        <topology evidence="1">Single-pass membrane protein</topology>
    </subcellularLocation>
</comment>
<evidence type="ECO:0000256" key="10">
    <source>
        <dbReference type="ARBA" id="ARBA00022989"/>
    </source>
</evidence>
<gene>
    <name evidence="14" type="ORF">G3O08_17365</name>
</gene>
<evidence type="ECO:0000256" key="11">
    <source>
        <dbReference type="ARBA" id="ARBA00023136"/>
    </source>
</evidence>
<evidence type="ECO:0000256" key="7">
    <source>
        <dbReference type="ARBA" id="ARBA00022692"/>
    </source>
</evidence>
<dbReference type="Gene3D" id="3.90.550.10">
    <property type="entry name" value="Spore Coat Polysaccharide Biosynthesis Protein SpsA, Chain A"/>
    <property type="match status" value="1"/>
</dbReference>
<comment type="pathway">
    <text evidence="2">Protein modification; protein glycosylation.</text>
</comment>
<feature type="domain" description="Glycosyltransferase 2-like" evidence="13">
    <location>
        <begin position="7"/>
        <end position="159"/>
    </location>
</feature>
<keyword evidence="11" id="KW-0472">Membrane</keyword>
<evidence type="ECO:0000256" key="6">
    <source>
        <dbReference type="ARBA" id="ARBA00022679"/>
    </source>
</evidence>
<dbReference type="SUPFAM" id="SSF53448">
    <property type="entry name" value="Nucleotide-diphospho-sugar transferases"/>
    <property type="match status" value="1"/>
</dbReference>
<keyword evidence="9" id="KW-0735">Signal-anchor</keyword>
<dbReference type="InterPro" id="IPR029044">
    <property type="entry name" value="Nucleotide-diphossugar_trans"/>
</dbReference>
<dbReference type="PANTHER" id="PTHR10859:SF91">
    <property type="entry name" value="DOLICHYL-PHOSPHATE BETA-GLUCOSYLTRANSFERASE"/>
    <property type="match status" value="1"/>
</dbReference>
<organism evidence="14 15">
    <name type="scientific">Cryomorpha ignava</name>
    <dbReference type="NCBI Taxonomy" id="101383"/>
    <lineage>
        <taxon>Bacteria</taxon>
        <taxon>Pseudomonadati</taxon>
        <taxon>Bacteroidota</taxon>
        <taxon>Flavobacteriia</taxon>
        <taxon>Flavobacteriales</taxon>
        <taxon>Cryomorphaceae</taxon>
        <taxon>Cryomorpha</taxon>
    </lineage>
</organism>
<evidence type="ECO:0000313" key="15">
    <source>
        <dbReference type="Proteomes" id="UP000486602"/>
    </source>
</evidence>
<protein>
    <recommendedName>
        <fullName evidence="4">dolichyl-phosphate beta-glucosyltransferase</fullName>
        <ecNumber evidence="4">2.4.1.117</ecNumber>
    </recommendedName>
</protein>
<comment type="catalytic activity">
    <reaction evidence="12">
        <text>a di-trans,poly-cis-dolichyl phosphate + UDP-alpha-D-glucose = a di-trans,poly-cis-dolichyl beta-D-glucosyl phosphate + UDP</text>
        <dbReference type="Rhea" id="RHEA:15401"/>
        <dbReference type="Rhea" id="RHEA-COMP:19498"/>
        <dbReference type="Rhea" id="RHEA-COMP:19502"/>
        <dbReference type="ChEBI" id="CHEBI:57525"/>
        <dbReference type="ChEBI" id="CHEBI:57683"/>
        <dbReference type="ChEBI" id="CHEBI:58223"/>
        <dbReference type="ChEBI" id="CHEBI:58885"/>
        <dbReference type="EC" id="2.4.1.117"/>
    </reaction>
    <physiologicalReaction direction="left-to-right" evidence="12">
        <dbReference type="Rhea" id="RHEA:15402"/>
    </physiologicalReaction>
</comment>
<comment type="caution">
    <text evidence="14">The sequence shown here is derived from an EMBL/GenBank/DDBJ whole genome shotgun (WGS) entry which is preliminary data.</text>
</comment>
<keyword evidence="15" id="KW-1185">Reference proteome</keyword>
<name>A0A7K3WUB9_9FLAO</name>
<evidence type="ECO:0000313" key="14">
    <source>
        <dbReference type="EMBL" id="NEN25269.1"/>
    </source>
</evidence>
<dbReference type="EC" id="2.4.1.117" evidence="4"/>
<dbReference type="GO" id="GO:0004581">
    <property type="term" value="F:dolichyl-phosphate beta-glucosyltransferase activity"/>
    <property type="evidence" value="ECO:0007669"/>
    <property type="project" value="UniProtKB-EC"/>
</dbReference>
<comment type="similarity">
    <text evidence="3">Belongs to the glycosyltransferase 2 family.</text>
</comment>
<sequence>MPAKTGIVIPCYNEAQRIDLASFEAFASANNEYHICFVNDGSTDKTAVVVSAFCQKNPTQFSLLNLDVNKGKGEAVRAGLLALKSRDEFETIGFLDADLATPLEEFKKLNNTLLRGSYQAVFGSRMKKMGSNIDRSVKRHIIGRFFATLISASINLPFYDTQCGAKVFKPDFLNGIIEKPFMTKWLFDVEILIRLKQKVGKEAVYSLVLEMPLDAWTEMGDSKISKADIIRIPIDLLKIRKHYK</sequence>
<evidence type="ECO:0000256" key="12">
    <source>
        <dbReference type="ARBA" id="ARBA00045097"/>
    </source>
</evidence>
<dbReference type="RefSeq" id="WP_163286728.1">
    <property type="nucleotide sequence ID" value="NZ_JAAGVY010000046.1"/>
</dbReference>
<keyword evidence="8" id="KW-0256">Endoplasmic reticulum</keyword>
<evidence type="ECO:0000256" key="9">
    <source>
        <dbReference type="ARBA" id="ARBA00022968"/>
    </source>
</evidence>
<evidence type="ECO:0000256" key="8">
    <source>
        <dbReference type="ARBA" id="ARBA00022824"/>
    </source>
</evidence>
<keyword evidence="10" id="KW-1133">Transmembrane helix</keyword>
<dbReference type="InterPro" id="IPR035518">
    <property type="entry name" value="DPG_synthase"/>
</dbReference>
<keyword evidence="6 14" id="KW-0808">Transferase</keyword>
<dbReference type="Proteomes" id="UP000486602">
    <property type="component" value="Unassembled WGS sequence"/>
</dbReference>
<evidence type="ECO:0000256" key="3">
    <source>
        <dbReference type="ARBA" id="ARBA00006739"/>
    </source>
</evidence>
<dbReference type="AlphaFoldDB" id="A0A7K3WUB9"/>
<evidence type="ECO:0000256" key="2">
    <source>
        <dbReference type="ARBA" id="ARBA00004922"/>
    </source>
</evidence>
<dbReference type="GO" id="GO:0006487">
    <property type="term" value="P:protein N-linked glycosylation"/>
    <property type="evidence" value="ECO:0007669"/>
    <property type="project" value="TreeGrafter"/>
</dbReference>
<dbReference type="CDD" id="cd04188">
    <property type="entry name" value="DPG_synthase"/>
    <property type="match status" value="1"/>
</dbReference>
<keyword evidence="5" id="KW-0328">Glycosyltransferase</keyword>
<evidence type="ECO:0000256" key="1">
    <source>
        <dbReference type="ARBA" id="ARBA00004389"/>
    </source>
</evidence>
<reference evidence="14 15" key="1">
    <citation type="submission" date="2020-02" db="EMBL/GenBank/DDBJ databases">
        <title>Out from the shadows clarifying the taxonomy of the family Cryomorphaceae and related taxa by utilizing the GTDB taxonomic framework.</title>
        <authorList>
            <person name="Bowman J.P."/>
        </authorList>
    </citation>
    <scope>NUCLEOTIDE SEQUENCE [LARGE SCALE GENOMIC DNA]</scope>
    <source>
        <strain evidence="14 15">QSSC 1-22</strain>
    </source>
</reference>